<gene>
    <name evidence="6" type="primary">atsA_60</name>
    <name evidence="6" type="ORF">CA13_27720</name>
</gene>
<proteinExistence type="inferred from homology"/>
<name>A0A5C5Z2B2_9BACT</name>
<dbReference type="Gene3D" id="2.60.120.260">
    <property type="entry name" value="Galactose-binding domain-like"/>
    <property type="match status" value="1"/>
</dbReference>
<comment type="similarity">
    <text evidence="1">Belongs to the sulfatase family.</text>
</comment>
<dbReference type="Proteomes" id="UP000315010">
    <property type="component" value="Unassembled WGS sequence"/>
</dbReference>
<sequence length="895" mass="100211" precursor="true">MKRTLGIFSLFSLILLVSASFADAQEKPNIVFILADDLGYGDLGCYGHPYAKTPNIDGLAKSGTRFSRFYATGVTCQPSRTGFMTSRHPRSFERRIGDFGFADRATITQLLKNNGYATGHFGKWHIGPGAEGKKASEKIPPVPNYGIDEVKIIGSLKDRTKGRDDDTFEATIDFIQRHKDEPFYVNVWAHITHFSIPSDTVFAEKFRDLQVDESLFGPYMKANKFDICRDEWGRSVDDCMKNYLADVWSLDAAIGRLLKKLDQLGLSQNTIVVFASDQGPARNTLNTSKANQVGDTTRANMMGWPKELRGGKHEMYEGGVRIPFIVRWPGKVPVDTVNETSILSGLDFLPTLCHLTDTPYDKDQFEGLNVADVWLGKERNPERYLYWKKQYPTALHGDWKYHVNRRDGDELYDLVNDPNETVNVIAKHPEKASSMLKSITAWDESLPALPRPATPLKPKTKKKTDRPKSQTAPTTKQEKKESKAEPASYPWQNYNGPLQQNWFELHDGLKNSQYIFATTKKGTVAFVGGSITGMPWRKKVMENLKRRFPSTEFKFILAGVGSTGTMYGSFRLDRDVIQKGKVDLLFEEAAVNDVSIGRTADQAVRGMEGIVRRARRANPDMDIVMMHFACPDKLEDYENGKTPEVLQSFDKVAAHYGVPTLDITEEIYERIKRGEFTWKGGIKGVHPSPFGQQLYADSIERLLDEAWSGKPRPVVAHAMPEKLDPSSYDQGKLFPPQTAANLNGFAVQTDYDAAAEGGKVRTGWNERPQLIGHNPGDSFDITFKGSAVAIQIIAGPKAGIIEHSVDGSDWVKQDLFVAKNSFKLHLNRIYILREGLDPEAEHTLTVRISDKRNELSKGNNCRIVYFGLSGDPRSPEGVNVDGIYFDGSDGHGPEK</sequence>
<dbReference type="EC" id="3.1.6.1" evidence="6"/>
<dbReference type="Pfam" id="PF13472">
    <property type="entry name" value="Lipase_GDSL_2"/>
    <property type="match status" value="1"/>
</dbReference>
<dbReference type="PANTHER" id="PTHR42693">
    <property type="entry name" value="ARYLSULFATASE FAMILY MEMBER"/>
    <property type="match status" value="1"/>
</dbReference>
<dbReference type="RefSeq" id="WP_146397182.1">
    <property type="nucleotide sequence ID" value="NZ_SJPJ01000001.1"/>
</dbReference>
<comment type="caution">
    <text evidence="6">The sequence shown here is derived from an EMBL/GenBank/DDBJ whole genome shotgun (WGS) entry which is preliminary data.</text>
</comment>
<feature type="chain" id="PRO_5022931340" evidence="3">
    <location>
        <begin position="25"/>
        <end position="895"/>
    </location>
</feature>
<keyword evidence="6" id="KW-0378">Hydrolase</keyword>
<dbReference type="Gene3D" id="3.40.50.1110">
    <property type="entry name" value="SGNH hydrolase"/>
    <property type="match status" value="1"/>
</dbReference>
<dbReference type="SUPFAM" id="SSF53649">
    <property type="entry name" value="Alkaline phosphatase-like"/>
    <property type="match status" value="1"/>
</dbReference>
<feature type="domain" description="SGNH hydrolase-type esterase" evidence="5">
    <location>
        <begin position="528"/>
        <end position="694"/>
    </location>
</feature>
<evidence type="ECO:0000256" key="2">
    <source>
        <dbReference type="SAM" id="MobiDB-lite"/>
    </source>
</evidence>
<organism evidence="6 7">
    <name type="scientific">Novipirellula herctigrandis</name>
    <dbReference type="NCBI Taxonomy" id="2527986"/>
    <lineage>
        <taxon>Bacteria</taxon>
        <taxon>Pseudomonadati</taxon>
        <taxon>Planctomycetota</taxon>
        <taxon>Planctomycetia</taxon>
        <taxon>Pirellulales</taxon>
        <taxon>Pirellulaceae</taxon>
        <taxon>Novipirellula</taxon>
    </lineage>
</organism>
<evidence type="ECO:0000259" key="5">
    <source>
        <dbReference type="Pfam" id="PF13472"/>
    </source>
</evidence>
<dbReference type="InterPro" id="IPR036514">
    <property type="entry name" value="SGNH_hydro_sf"/>
</dbReference>
<dbReference type="Gene3D" id="3.40.720.10">
    <property type="entry name" value="Alkaline Phosphatase, subunit A"/>
    <property type="match status" value="1"/>
</dbReference>
<dbReference type="Pfam" id="PF00884">
    <property type="entry name" value="Sulfatase"/>
    <property type="match status" value="1"/>
</dbReference>
<dbReference type="PANTHER" id="PTHR42693:SF33">
    <property type="entry name" value="ARYLSULFATASE"/>
    <property type="match status" value="1"/>
</dbReference>
<dbReference type="GO" id="GO:0004065">
    <property type="term" value="F:arylsulfatase activity"/>
    <property type="evidence" value="ECO:0007669"/>
    <property type="project" value="UniProtKB-EC"/>
</dbReference>
<dbReference type="OrthoDB" id="9783154at2"/>
<evidence type="ECO:0000259" key="4">
    <source>
        <dbReference type="Pfam" id="PF00884"/>
    </source>
</evidence>
<protein>
    <submittedName>
        <fullName evidence="6">Arylsulfatase</fullName>
        <ecNumber evidence="6">3.1.6.1</ecNumber>
    </submittedName>
</protein>
<reference evidence="6 7" key="1">
    <citation type="submission" date="2019-02" db="EMBL/GenBank/DDBJ databases">
        <title>Deep-cultivation of Planctomycetes and their phenomic and genomic characterization uncovers novel biology.</title>
        <authorList>
            <person name="Wiegand S."/>
            <person name="Jogler M."/>
            <person name="Boedeker C."/>
            <person name="Pinto D."/>
            <person name="Vollmers J."/>
            <person name="Rivas-Marin E."/>
            <person name="Kohn T."/>
            <person name="Peeters S.H."/>
            <person name="Heuer A."/>
            <person name="Rast P."/>
            <person name="Oberbeckmann S."/>
            <person name="Bunk B."/>
            <person name="Jeske O."/>
            <person name="Meyerdierks A."/>
            <person name="Storesund J.E."/>
            <person name="Kallscheuer N."/>
            <person name="Luecker S."/>
            <person name="Lage O.M."/>
            <person name="Pohl T."/>
            <person name="Merkel B.J."/>
            <person name="Hornburger P."/>
            <person name="Mueller R.-W."/>
            <person name="Bruemmer F."/>
            <person name="Labrenz M."/>
            <person name="Spormann A.M."/>
            <person name="Op Den Camp H."/>
            <person name="Overmann J."/>
            <person name="Amann R."/>
            <person name="Jetten M.S.M."/>
            <person name="Mascher T."/>
            <person name="Medema M.H."/>
            <person name="Devos D.P."/>
            <person name="Kaster A.-K."/>
            <person name="Ovreas L."/>
            <person name="Rohde M."/>
            <person name="Galperin M.Y."/>
            <person name="Jogler C."/>
        </authorList>
    </citation>
    <scope>NUCLEOTIDE SEQUENCE [LARGE SCALE GENOMIC DNA]</scope>
    <source>
        <strain evidence="6 7">CA13</strain>
    </source>
</reference>
<dbReference type="SUPFAM" id="SSF52266">
    <property type="entry name" value="SGNH hydrolase"/>
    <property type="match status" value="1"/>
</dbReference>
<dbReference type="InterPro" id="IPR000917">
    <property type="entry name" value="Sulfatase_N"/>
</dbReference>
<evidence type="ECO:0000256" key="3">
    <source>
        <dbReference type="SAM" id="SignalP"/>
    </source>
</evidence>
<dbReference type="EMBL" id="SJPJ01000001">
    <property type="protein sequence ID" value="TWT81320.1"/>
    <property type="molecule type" value="Genomic_DNA"/>
</dbReference>
<dbReference type="InterPro" id="IPR017850">
    <property type="entry name" value="Alkaline_phosphatase_core_sf"/>
</dbReference>
<dbReference type="InterPro" id="IPR050738">
    <property type="entry name" value="Sulfatase"/>
</dbReference>
<evidence type="ECO:0000256" key="1">
    <source>
        <dbReference type="ARBA" id="ARBA00008779"/>
    </source>
</evidence>
<dbReference type="CDD" id="cd00229">
    <property type="entry name" value="SGNH_hydrolase"/>
    <property type="match status" value="1"/>
</dbReference>
<accession>A0A5C5Z2B2</accession>
<dbReference type="Gene3D" id="3.30.1120.10">
    <property type="match status" value="1"/>
</dbReference>
<feature type="domain" description="Sulfatase N-terminal" evidence="4">
    <location>
        <begin position="28"/>
        <end position="357"/>
    </location>
</feature>
<keyword evidence="7" id="KW-1185">Reference proteome</keyword>
<evidence type="ECO:0000313" key="7">
    <source>
        <dbReference type="Proteomes" id="UP000315010"/>
    </source>
</evidence>
<dbReference type="InterPro" id="IPR013830">
    <property type="entry name" value="SGNH_hydro"/>
</dbReference>
<feature type="region of interest" description="Disordered" evidence="2">
    <location>
        <begin position="447"/>
        <end position="493"/>
    </location>
</feature>
<evidence type="ECO:0000313" key="6">
    <source>
        <dbReference type="EMBL" id="TWT81320.1"/>
    </source>
</evidence>
<keyword evidence="3" id="KW-0732">Signal</keyword>
<dbReference type="AlphaFoldDB" id="A0A5C5Z2B2"/>
<feature type="signal peptide" evidence="3">
    <location>
        <begin position="1"/>
        <end position="24"/>
    </location>
</feature>